<reference evidence="3" key="1">
    <citation type="submission" date="2022-06" db="EMBL/GenBank/DDBJ databases">
        <title>New Polynucleobacter species.</title>
        <authorList>
            <person name="Hahn M.W."/>
        </authorList>
    </citation>
    <scope>NUCLEOTIDE SEQUENCE</scope>
    <source>
        <strain evidence="3">UK-FUSCHL-C3</strain>
    </source>
</reference>
<name>A0AAU8A1T7_9BURK</name>
<evidence type="ECO:0000259" key="2">
    <source>
        <dbReference type="Pfam" id="PF16747"/>
    </source>
</evidence>
<dbReference type="Pfam" id="PF16747">
    <property type="entry name" value="Adhesin_E"/>
    <property type="match status" value="1"/>
</dbReference>
<protein>
    <recommendedName>
        <fullName evidence="2">Surface-adhesin protein E-like domain-containing protein</fullName>
    </recommendedName>
</protein>
<dbReference type="EMBL" id="CP099959">
    <property type="protein sequence ID" value="XCC57352.1"/>
    <property type="molecule type" value="Genomic_DNA"/>
</dbReference>
<dbReference type="AlphaFoldDB" id="A0AAU8A1T7"/>
<feature type="signal peptide" evidence="1">
    <location>
        <begin position="1"/>
        <end position="24"/>
    </location>
</feature>
<proteinExistence type="predicted"/>
<accession>A0AAU8A1T7</accession>
<feature type="chain" id="PRO_5043829289" description="Surface-adhesin protein E-like domain-containing protein" evidence="1">
    <location>
        <begin position="25"/>
        <end position="143"/>
    </location>
</feature>
<keyword evidence="1" id="KW-0732">Signal</keyword>
<evidence type="ECO:0000256" key="1">
    <source>
        <dbReference type="SAM" id="SignalP"/>
    </source>
</evidence>
<evidence type="ECO:0000313" key="3">
    <source>
        <dbReference type="EMBL" id="XCC57352.1"/>
    </source>
</evidence>
<dbReference type="InterPro" id="IPR031939">
    <property type="entry name" value="Adhesin_E-like"/>
</dbReference>
<gene>
    <name evidence="3" type="ORF">NKE59_07590</name>
</gene>
<sequence>MPNCQSYFWALITLFLASIQVVNAQSNNSAWKAFGSLSHSEVFIRESAIERIGDYLKIWVLYNYHSARTSPNEELYQSATTLFQFDCQDKKSQKLNSYGHEAVNGKGRQIDLLEKNPLWVELPPNSIGMHLIEAYCPSPLAVN</sequence>
<feature type="domain" description="Surface-adhesin protein E-like" evidence="2">
    <location>
        <begin position="31"/>
        <end position="136"/>
    </location>
</feature>
<dbReference type="RefSeq" id="WP_353438382.1">
    <property type="nucleotide sequence ID" value="NZ_CP099959.1"/>
</dbReference>
<organism evidence="3">
    <name type="scientific">Polynucleobacter sp. UK-FUSCHL-C3</name>
    <dbReference type="NCBI Taxonomy" id="2955208"/>
    <lineage>
        <taxon>Bacteria</taxon>
        <taxon>Pseudomonadati</taxon>
        <taxon>Pseudomonadota</taxon>
        <taxon>Betaproteobacteria</taxon>
        <taxon>Burkholderiales</taxon>
        <taxon>Burkholderiaceae</taxon>
        <taxon>Polynucleobacter</taxon>
    </lineage>
</organism>